<evidence type="ECO:0000313" key="7">
    <source>
        <dbReference type="Proteomes" id="UP000527355"/>
    </source>
</evidence>
<dbReference type="InterPro" id="IPR003591">
    <property type="entry name" value="Leu-rich_rpt_typical-subtyp"/>
</dbReference>
<proteinExistence type="predicted"/>
<feature type="region of interest" description="Disordered" evidence="3">
    <location>
        <begin position="715"/>
        <end position="772"/>
    </location>
</feature>
<sequence length="772" mass="84268">MSGLHMWAPQFLFLWQLLWLQIQAAPIPELAMDSSQLTSIPLGPTKPWSWDQQTAAPPLNPGVTFPLLEPNQAQQPTFPPLELEVPVIPEPTWEAGATALQQTVAPPKHPAMTLPRPETVQAHQPTFPPLDLELTITPESTVETGATALQQTTAPAKLPEVTLPPPETVQAPQATFPPVDLELTITPDLTLEADATALQQTTAPAKPSKVTLPPPETVQAPQATIPPVDLELTITPESTVETGTTALKQTTAPAKHPEVTLPLPETVQAQQTTFPPLDLELTITPEPTVETGATALQQTTAPAKLPEVTLPPPETVQAPQETFPPVDLELTITPESTVETGATALQPTTAPAKHPVVTLQHPELVQVQQAAFSEVTATVLSFDLEVTITQPPASSETVPPMTEQSATVNICELCSCSNGTLSCIGFGSKRRLTRVPVPEPSTYNGTFTILNLQGNAISYIGKCTWKSYSLVEKLNLSGNNLRELRKDSFEGLPSLQYLDLSCNKIEFIEKNAFESLPLLQYINLGCNLITKVNFGTFQTGHGMQLLHKLILHHNPLMTVQDPYLFNLPALKYLDLGTTQVTLTTLDNILMTAPELEKLILPNHLACCLCQFKNNIEAVAKTVKLHCETECVTDTPCDEELIIEGPLMNTFQGRQNTSTELTIEPERTSSIKNSDTSSSVMSLLMRLLTGQQEVKISNADWDAEQWKDERMHALRKQEEKETNEIFRGKIHKRGSSRWEGSPGADAGHRKADGDSDTGPFLESVTGQSTRQLL</sequence>
<evidence type="ECO:0000313" key="6">
    <source>
        <dbReference type="EMBL" id="KAF6296097.1"/>
    </source>
</evidence>
<dbReference type="Pfam" id="PF13855">
    <property type="entry name" value="LRR_8"/>
    <property type="match status" value="1"/>
</dbReference>
<dbReference type="InterPro" id="IPR032675">
    <property type="entry name" value="LRR_dom_sf"/>
</dbReference>
<keyword evidence="4" id="KW-0732">Signal</keyword>
<feature type="domain" description="Leucine-rich repeat-containing protein 37 N-terminal" evidence="5">
    <location>
        <begin position="300"/>
        <end position="340"/>
    </location>
</feature>
<comment type="caution">
    <text evidence="6">The sequence shown here is derived from an EMBL/GenBank/DDBJ whole genome shotgun (WGS) entry which is preliminary data.</text>
</comment>
<dbReference type="SUPFAM" id="SSF52058">
    <property type="entry name" value="L domain-like"/>
    <property type="match status" value="1"/>
</dbReference>
<feature type="domain" description="Leucine-rich repeat-containing protein 37 N-terminal" evidence="5">
    <location>
        <begin position="103"/>
        <end position="144"/>
    </location>
</feature>
<evidence type="ECO:0000259" key="5">
    <source>
        <dbReference type="Pfam" id="PF15779"/>
    </source>
</evidence>
<dbReference type="EMBL" id="JABWUV010000017">
    <property type="protein sequence ID" value="KAF6296097.1"/>
    <property type="molecule type" value="Genomic_DNA"/>
</dbReference>
<gene>
    <name evidence="6" type="ORF">mMyoMyo1_009205</name>
</gene>
<evidence type="ECO:0000256" key="3">
    <source>
        <dbReference type="SAM" id="MobiDB-lite"/>
    </source>
</evidence>
<evidence type="ECO:0000256" key="4">
    <source>
        <dbReference type="SAM" id="SignalP"/>
    </source>
</evidence>
<evidence type="ECO:0000256" key="2">
    <source>
        <dbReference type="ARBA" id="ARBA00022737"/>
    </source>
</evidence>
<reference evidence="6 7" key="1">
    <citation type="journal article" date="2020" name="Nature">
        <title>Six reference-quality genomes reveal evolution of bat adaptations.</title>
        <authorList>
            <person name="Jebb D."/>
            <person name="Huang Z."/>
            <person name="Pippel M."/>
            <person name="Hughes G.M."/>
            <person name="Lavrichenko K."/>
            <person name="Devanna P."/>
            <person name="Winkler S."/>
            <person name="Jermiin L.S."/>
            <person name="Skirmuntt E.C."/>
            <person name="Katzourakis A."/>
            <person name="Burkitt-Gray L."/>
            <person name="Ray D.A."/>
            <person name="Sullivan K.A.M."/>
            <person name="Roscito J.G."/>
            <person name="Kirilenko B.M."/>
            <person name="Davalos L.M."/>
            <person name="Corthals A.P."/>
            <person name="Power M.L."/>
            <person name="Jones G."/>
            <person name="Ransome R.D."/>
            <person name="Dechmann D.K.N."/>
            <person name="Locatelli A.G."/>
            <person name="Puechmaille S.J."/>
            <person name="Fedrigo O."/>
            <person name="Jarvis E.D."/>
            <person name="Hiller M."/>
            <person name="Vernes S.C."/>
            <person name="Myers E.W."/>
            <person name="Teeling E.C."/>
        </authorList>
    </citation>
    <scope>NUCLEOTIDE SEQUENCE [LARGE SCALE GENOMIC DNA]</scope>
    <source>
        <strain evidence="6">MMyoMyo1</strain>
        <tissue evidence="6">Flight muscle</tissue>
    </source>
</reference>
<dbReference type="SMART" id="SM00369">
    <property type="entry name" value="LRR_TYP"/>
    <property type="match status" value="4"/>
</dbReference>
<dbReference type="InterPro" id="IPR032754">
    <property type="entry name" value="LRRC37_N"/>
</dbReference>
<keyword evidence="7" id="KW-1185">Reference proteome</keyword>
<dbReference type="VEuPathDB" id="HostDB:LOC118671443"/>
<dbReference type="InterPro" id="IPR015753">
    <property type="entry name" value="LRRC37"/>
</dbReference>
<dbReference type="PROSITE" id="PS51450">
    <property type="entry name" value="LRR"/>
    <property type="match status" value="1"/>
</dbReference>
<feature type="compositionally biased region" description="Basic and acidic residues" evidence="3">
    <location>
        <begin position="715"/>
        <end position="726"/>
    </location>
</feature>
<dbReference type="Proteomes" id="UP000527355">
    <property type="component" value="Unassembled WGS sequence"/>
</dbReference>
<feature type="chain" id="PRO_5029765924" description="Leucine-rich repeat-containing protein 37 N-terminal domain-containing protein" evidence="4">
    <location>
        <begin position="25"/>
        <end position="772"/>
    </location>
</feature>
<dbReference type="PANTHER" id="PTHR23045:SF9">
    <property type="entry name" value="LEUCINE RICH REPEAT CONTAINING 37A-RELATED"/>
    <property type="match status" value="1"/>
</dbReference>
<protein>
    <recommendedName>
        <fullName evidence="5">Leucine-rich repeat-containing protein 37 N-terminal domain-containing protein</fullName>
    </recommendedName>
</protein>
<feature type="domain" description="Leucine-rich repeat-containing protein 37 N-terminal" evidence="5">
    <location>
        <begin position="153"/>
        <end position="193"/>
    </location>
</feature>
<name>A0A7J7T6Q8_MYOMY</name>
<dbReference type="InterPro" id="IPR001611">
    <property type="entry name" value="Leu-rich_rpt"/>
</dbReference>
<evidence type="ECO:0000256" key="1">
    <source>
        <dbReference type="ARBA" id="ARBA00022614"/>
    </source>
</evidence>
<organism evidence="6 7">
    <name type="scientific">Myotis myotis</name>
    <name type="common">Greater mouse-eared bat</name>
    <name type="synonym">Vespertilio myotis</name>
    <dbReference type="NCBI Taxonomy" id="51298"/>
    <lineage>
        <taxon>Eukaryota</taxon>
        <taxon>Metazoa</taxon>
        <taxon>Chordata</taxon>
        <taxon>Craniata</taxon>
        <taxon>Vertebrata</taxon>
        <taxon>Euteleostomi</taxon>
        <taxon>Mammalia</taxon>
        <taxon>Eutheria</taxon>
        <taxon>Laurasiatheria</taxon>
        <taxon>Chiroptera</taxon>
        <taxon>Yangochiroptera</taxon>
        <taxon>Vespertilionidae</taxon>
        <taxon>Myotis</taxon>
    </lineage>
</organism>
<accession>A0A7J7T6Q8</accession>
<keyword evidence="1" id="KW-0433">Leucine-rich repeat</keyword>
<feature type="signal peptide" evidence="4">
    <location>
        <begin position="1"/>
        <end position="24"/>
    </location>
</feature>
<dbReference type="Gene3D" id="3.80.10.10">
    <property type="entry name" value="Ribonuclease Inhibitor"/>
    <property type="match status" value="1"/>
</dbReference>
<feature type="compositionally biased region" description="Polar residues" evidence="3">
    <location>
        <begin position="763"/>
        <end position="772"/>
    </location>
</feature>
<feature type="domain" description="Leucine-rich repeat-containing protein 37 N-terminal" evidence="5">
    <location>
        <begin position="250"/>
        <end position="291"/>
    </location>
</feature>
<dbReference type="Pfam" id="PF15779">
    <property type="entry name" value="LRRC37"/>
    <property type="match status" value="5"/>
</dbReference>
<feature type="domain" description="Leucine-rich repeat-containing protein 37 N-terminal" evidence="5">
    <location>
        <begin position="202"/>
        <end position="242"/>
    </location>
</feature>
<feature type="region of interest" description="Disordered" evidence="3">
    <location>
        <begin position="202"/>
        <end position="221"/>
    </location>
</feature>
<dbReference type="AlphaFoldDB" id="A0A7J7T6Q8"/>
<keyword evidence="2" id="KW-0677">Repeat</keyword>
<dbReference type="PANTHER" id="PTHR23045">
    <property type="entry name" value="LEUCINE-RICH REPEAT-CONTAINING PROTEIN 37A"/>
    <property type="match status" value="1"/>
</dbReference>